<protein>
    <submittedName>
        <fullName evidence="8">Myosin-ib-like isoform x4 protein</fullName>
    </submittedName>
</protein>
<dbReference type="GO" id="GO:0051015">
    <property type="term" value="F:actin filament binding"/>
    <property type="evidence" value="ECO:0007669"/>
    <property type="project" value="TreeGrafter"/>
</dbReference>
<dbReference type="InterPro" id="IPR027417">
    <property type="entry name" value="P-loop_NTPase"/>
</dbReference>
<dbReference type="OrthoDB" id="6108017at2759"/>
<dbReference type="Pfam" id="PF00063">
    <property type="entry name" value="Myosin_head"/>
    <property type="match status" value="1"/>
</dbReference>
<keyword evidence="1" id="KW-0547">Nucleotide-binding</keyword>
<evidence type="ECO:0000256" key="4">
    <source>
        <dbReference type="ARBA" id="ARBA00023175"/>
    </source>
</evidence>
<evidence type="ECO:0000313" key="8">
    <source>
        <dbReference type="EMBL" id="KMQ88375.1"/>
    </source>
</evidence>
<dbReference type="GO" id="GO:0000146">
    <property type="term" value="F:microfilament motor activity"/>
    <property type="evidence" value="ECO:0007669"/>
    <property type="project" value="TreeGrafter"/>
</dbReference>
<dbReference type="InterPro" id="IPR036961">
    <property type="entry name" value="Kinesin_motor_dom_sf"/>
</dbReference>
<sequence length="176" mass="20742">MDEECLRPGEPTDMSFLEKLNVNLNNHPHYISHQKADIRTQKIMGRDAVFDVKDLTSKKRPETAITQFKNSLNNLVEILMGKEPSYIRCIKPNDFKLPNQFNEKIVLHQVKYLGLMENLRVRRAGFAYRRPYEQFLQRYKCLCSETWPNYHGTAKEGVQVLVCALDYEHDEYRMGK</sequence>
<keyword evidence="4" id="KW-0505">Motor protein</keyword>
<comment type="caution">
    <text evidence="6">Lacks conserved residue(s) required for the propagation of feature annotation.</text>
</comment>
<dbReference type="PANTHER" id="PTHR13140">
    <property type="entry name" value="MYOSIN"/>
    <property type="match status" value="1"/>
</dbReference>
<dbReference type="PROSITE" id="PS51456">
    <property type="entry name" value="MYOSIN_MOTOR"/>
    <property type="match status" value="1"/>
</dbReference>
<keyword evidence="5 6" id="KW-0009">Actin-binding</keyword>
<dbReference type="PANTHER" id="PTHR13140:SF679">
    <property type="entry name" value="UNCONVENTIONAL MYOSIN IC"/>
    <property type="match status" value="1"/>
</dbReference>
<dbReference type="GO" id="GO:0005902">
    <property type="term" value="C:microvillus"/>
    <property type="evidence" value="ECO:0007669"/>
    <property type="project" value="TreeGrafter"/>
</dbReference>
<dbReference type="GO" id="GO:0005524">
    <property type="term" value="F:ATP binding"/>
    <property type="evidence" value="ECO:0007669"/>
    <property type="project" value="UniProtKB-KW"/>
</dbReference>
<dbReference type="Gene3D" id="1.20.58.530">
    <property type="match status" value="1"/>
</dbReference>
<feature type="region of interest" description="Actin-binding" evidence="6">
    <location>
        <begin position="72"/>
        <end position="94"/>
    </location>
</feature>
<dbReference type="GO" id="GO:0007015">
    <property type="term" value="P:actin filament organization"/>
    <property type="evidence" value="ECO:0007669"/>
    <property type="project" value="TreeGrafter"/>
</dbReference>
<proteinExistence type="inferred from homology"/>
<keyword evidence="9" id="KW-1185">Reference proteome</keyword>
<comment type="caution">
    <text evidence="8">The sequence shown here is derived from an EMBL/GenBank/DDBJ whole genome shotgun (WGS) entry which is preliminary data.</text>
</comment>
<dbReference type="SMART" id="SM00242">
    <property type="entry name" value="MYSc"/>
    <property type="match status" value="1"/>
</dbReference>
<dbReference type="STRING" id="67767.A0A0J7N6Q7"/>
<evidence type="ECO:0000259" key="7">
    <source>
        <dbReference type="PROSITE" id="PS51456"/>
    </source>
</evidence>
<dbReference type="Proteomes" id="UP000036403">
    <property type="component" value="Unassembled WGS sequence"/>
</dbReference>
<feature type="domain" description="Myosin motor" evidence="7">
    <location>
        <begin position="1"/>
        <end position="176"/>
    </location>
</feature>
<reference evidence="8 9" key="1">
    <citation type="submission" date="2015-04" db="EMBL/GenBank/DDBJ databases">
        <title>Lasius niger genome sequencing.</title>
        <authorList>
            <person name="Konorov E.A."/>
            <person name="Nikitin M.A."/>
            <person name="Kirill M.V."/>
            <person name="Chang P."/>
        </authorList>
    </citation>
    <scope>NUCLEOTIDE SEQUENCE [LARGE SCALE GENOMIC DNA]</scope>
    <source>
        <tissue evidence="8">Whole</tissue>
    </source>
</reference>
<comment type="similarity">
    <text evidence="6">Belongs to the TRAFAC class myosin-kinesin ATPase superfamily. Myosin family.</text>
</comment>
<name>A0A0J7N6Q7_LASNI</name>
<keyword evidence="3 6" id="KW-0518">Myosin</keyword>
<organism evidence="8 9">
    <name type="scientific">Lasius niger</name>
    <name type="common">Black garden ant</name>
    <dbReference type="NCBI Taxonomy" id="67767"/>
    <lineage>
        <taxon>Eukaryota</taxon>
        <taxon>Metazoa</taxon>
        <taxon>Ecdysozoa</taxon>
        <taxon>Arthropoda</taxon>
        <taxon>Hexapoda</taxon>
        <taxon>Insecta</taxon>
        <taxon>Pterygota</taxon>
        <taxon>Neoptera</taxon>
        <taxon>Endopterygota</taxon>
        <taxon>Hymenoptera</taxon>
        <taxon>Apocrita</taxon>
        <taxon>Aculeata</taxon>
        <taxon>Formicoidea</taxon>
        <taxon>Formicidae</taxon>
        <taxon>Formicinae</taxon>
        <taxon>Lasius</taxon>
        <taxon>Lasius</taxon>
    </lineage>
</organism>
<dbReference type="GO" id="GO:0016459">
    <property type="term" value="C:myosin complex"/>
    <property type="evidence" value="ECO:0007669"/>
    <property type="project" value="UniProtKB-KW"/>
</dbReference>
<dbReference type="GO" id="GO:0005886">
    <property type="term" value="C:plasma membrane"/>
    <property type="evidence" value="ECO:0007669"/>
    <property type="project" value="TreeGrafter"/>
</dbReference>
<evidence type="ECO:0000256" key="6">
    <source>
        <dbReference type="PROSITE-ProRule" id="PRU00782"/>
    </source>
</evidence>
<dbReference type="GO" id="GO:0005737">
    <property type="term" value="C:cytoplasm"/>
    <property type="evidence" value="ECO:0007669"/>
    <property type="project" value="TreeGrafter"/>
</dbReference>
<evidence type="ECO:0000256" key="1">
    <source>
        <dbReference type="ARBA" id="ARBA00022741"/>
    </source>
</evidence>
<keyword evidence="2" id="KW-0067">ATP-binding</keyword>
<evidence type="ECO:0000256" key="2">
    <source>
        <dbReference type="ARBA" id="ARBA00022840"/>
    </source>
</evidence>
<dbReference type="PaxDb" id="67767-A0A0J7N6Q7"/>
<evidence type="ECO:0000313" key="9">
    <source>
        <dbReference type="Proteomes" id="UP000036403"/>
    </source>
</evidence>
<dbReference type="InterPro" id="IPR001609">
    <property type="entry name" value="Myosin_head_motor_dom-like"/>
</dbReference>
<evidence type="ECO:0000256" key="5">
    <source>
        <dbReference type="ARBA" id="ARBA00023203"/>
    </source>
</evidence>
<gene>
    <name evidence="8" type="ORF">RF55_12160</name>
</gene>
<evidence type="ECO:0000256" key="3">
    <source>
        <dbReference type="ARBA" id="ARBA00023123"/>
    </source>
</evidence>
<dbReference type="EMBL" id="LBMM01009124">
    <property type="protein sequence ID" value="KMQ88375.1"/>
    <property type="molecule type" value="Genomic_DNA"/>
</dbReference>
<dbReference type="GO" id="GO:0030048">
    <property type="term" value="P:actin filament-based movement"/>
    <property type="evidence" value="ECO:0007669"/>
    <property type="project" value="TreeGrafter"/>
</dbReference>
<dbReference type="GO" id="GO:0006897">
    <property type="term" value="P:endocytosis"/>
    <property type="evidence" value="ECO:0007669"/>
    <property type="project" value="TreeGrafter"/>
</dbReference>
<dbReference type="Gene3D" id="3.40.850.10">
    <property type="entry name" value="Kinesin motor domain"/>
    <property type="match status" value="1"/>
</dbReference>
<dbReference type="AlphaFoldDB" id="A0A0J7N6Q7"/>
<accession>A0A0J7N6Q7</accession>
<dbReference type="Gene3D" id="1.20.5.4820">
    <property type="match status" value="1"/>
</dbReference>
<dbReference type="SUPFAM" id="SSF52540">
    <property type="entry name" value="P-loop containing nucleoside triphosphate hydrolases"/>
    <property type="match status" value="1"/>
</dbReference>